<dbReference type="SUPFAM" id="SSF53850">
    <property type="entry name" value="Periplasmic binding protein-like II"/>
    <property type="match status" value="1"/>
</dbReference>
<feature type="disulfide bond" evidence="17">
    <location>
        <begin position="115"/>
        <end position="354"/>
    </location>
</feature>
<dbReference type="FunFam" id="3.40.50.2300:FF:001037">
    <property type="entry name" value="Glutamate receptor ionotropic, delta-1"/>
    <property type="match status" value="1"/>
</dbReference>
<evidence type="ECO:0000256" key="16">
    <source>
        <dbReference type="PIRSR" id="PIRSR601508-2"/>
    </source>
</evidence>
<evidence type="ECO:0000256" key="12">
    <source>
        <dbReference type="ARBA" id="ARBA00023286"/>
    </source>
</evidence>
<dbReference type="Gene3D" id="3.40.190.10">
    <property type="entry name" value="Periplasmic binding protein-like II"/>
    <property type="match status" value="2"/>
</dbReference>
<feature type="binding site" evidence="15">
    <location>
        <position position="735"/>
    </location>
    <ligand>
        <name>L-glutamate</name>
        <dbReference type="ChEBI" id="CHEBI:29985"/>
    </ligand>
</feature>
<dbReference type="OrthoDB" id="5984008at2759"/>
<keyword evidence="2" id="KW-1003">Cell membrane</keyword>
<feature type="binding site" evidence="15">
    <location>
        <position position="686"/>
    </location>
    <ligand>
        <name>L-glutamate</name>
        <dbReference type="ChEBI" id="CHEBI:29985"/>
    </ligand>
</feature>
<evidence type="ECO:0000256" key="14">
    <source>
        <dbReference type="ARBA" id="ARBA00034104"/>
    </source>
</evidence>
<dbReference type="Gene3D" id="3.40.50.2300">
    <property type="match status" value="2"/>
</dbReference>
<dbReference type="Gene3D" id="1.10.287.70">
    <property type="match status" value="1"/>
</dbReference>
<dbReference type="GO" id="GO:0015276">
    <property type="term" value="F:ligand-gated monoatomic ion channel activity"/>
    <property type="evidence" value="ECO:0007669"/>
    <property type="project" value="InterPro"/>
</dbReference>
<keyword evidence="7" id="KW-0406">Ion transport</keyword>
<organism evidence="21 22">
    <name type="scientific">Branchiostoma belcheri</name>
    <name type="common">Amphioxus</name>
    <dbReference type="NCBI Taxonomy" id="7741"/>
    <lineage>
        <taxon>Eukaryota</taxon>
        <taxon>Metazoa</taxon>
        <taxon>Chordata</taxon>
        <taxon>Cephalochordata</taxon>
        <taxon>Leptocardii</taxon>
        <taxon>Amphioxiformes</taxon>
        <taxon>Branchiostomatidae</taxon>
        <taxon>Branchiostoma</taxon>
    </lineage>
</organism>
<dbReference type="SMART" id="SM00079">
    <property type="entry name" value="PBPe"/>
    <property type="match status" value="1"/>
</dbReference>
<reference evidence="22" key="1">
    <citation type="submission" date="2025-08" db="UniProtKB">
        <authorList>
            <consortium name="RefSeq"/>
        </authorList>
    </citation>
    <scope>IDENTIFICATION</scope>
    <source>
        <tissue evidence="22">Gonad</tissue>
    </source>
</reference>
<feature type="binding site" evidence="15">
    <location>
        <position position="521"/>
    </location>
    <ligand>
        <name>L-glutamate</name>
        <dbReference type="ChEBI" id="CHEBI:29985"/>
    </ligand>
</feature>
<dbReference type="PRINTS" id="PR00177">
    <property type="entry name" value="NMDARECEPTOR"/>
</dbReference>
<dbReference type="PANTHER" id="PTHR18966">
    <property type="entry name" value="IONOTROPIC GLUTAMATE RECEPTOR"/>
    <property type="match status" value="1"/>
</dbReference>
<evidence type="ECO:0000256" key="17">
    <source>
        <dbReference type="PIRSR" id="PIRSR601508-3"/>
    </source>
</evidence>
<proteinExistence type="predicted"/>
<evidence type="ECO:0000313" key="22">
    <source>
        <dbReference type="RefSeq" id="XP_019632693.1"/>
    </source>
</evidence>
<dbReference type="InterPro" id="IPR028082">
    <property type="entry name" value="Peripla_BP_I"/>
</dbReference>
<comment type="subcellular location">
    <subcellularLocation>
        <location evidence="14">Postsynaptic cell membrane</location>
        <topology evidence="14">Multi-pass membrane protein</topology>
    </subcellularLocation>
</comment>
<evidence type="ECO:0000256" key="13">
    <source>
        <dbReference type="ARBA" id="ARBA00023303"/>
    </source>
</evidence>
<dbReference type="InterPro" id="IPR001320">
    <property type="entry name" value="Iontro_rcpt_C"/>
</dbReference>
<dbReference type="FunFam" id="3.40.190.10:FF:000024">
    <property type="entry name" value="Glutamate receptor, ionotropic, delta 1"/>
    <property type="match status" value="1"/>
</dbReference>
<dbReference type="KEGG" id="bbel:109476249"/>
<protein>
    <submittedName>
        <fullName evidence="22">Glutamate receptor ionotropic, delta-2-like</fullName>
    </submittedName>
</protein>
<evidence type="ECO:0000256" key="5">
    <source>
        <dbReference type="ARBA" id="ARBA00022989"/>
    </source>
</evidence>
<feature type="transmembrane region" description="Helical" evidence="18">
    <location>
        <begin position="636"/>
        <end position="658"/>
    </location>
</feature>
<gene>
    <name evidence="22" type="primary">LOC109476249</name>
</gene>
<dbReference type="FunFam" id="1.10.287.70:FF:000143">
    <property type="entry name" value="Probable glutamate receptor"/>
    <property type="match status" value="1"/>
</dbReference>
<sequence>MTRPGLWGWQNLQVVTTALPRRGKWFLVINNGIGVLGPTDYHILHGDDVISVERNISCGRGSAVFEEKNSEEENALRLAVEKINSDKNILPTVRVKYDFLYLTSQDTFSATKEGCNLLAGDPVAVISVTSCVNALSLQSVCAAFHVPHIHVPDERCDVISAQRFALSTSPHGREIDSALSDLIAQLKWRKVVFFYDDQGDFNRIQNILDRGQRGSLDVLILNFQRVQVSSGSFIDHVRDNDISLKNVVLLCRPSVIVDLVTEATKMGVISHSDHWIVVNEEITADDLHRMNVTRGIVTAIHREGRRGTNSSGTAEEHRSQLRSAYVYDAVTVIARSLDGLVKRESWDTPAGLTCDLGAPAPWHDGTAFLESLHQVDKGNILSERTSNESVARADATFQILQVKFTTNGTTMEQIGTWDPVNHLEMFQVPYPKDVGLQNVRLRVVTTEDIPFVFKSGEEDNPKFIGFSIDLLDELSKLLGFSYDIYEVADRKYGAPKPDGSWNGMIGDVVNMKAHLAISAMTITTQRETVVDFPKRYMDQSFGILTKKPEIKTNNVLGFLGPFSVYVWGCIVGALFTVGTVLFVLDRITPHLLYSEGGNETPGVKLKDSFWFIYSSLVQQGWDWSPQSFSCRLLSGFWWLFCLIIISTYTANLAAFLTVTRMETPIKSIDQLASQTVLPYGTVSDTSLTTTLQSSDIDVYQKMWRFMNGSDPPTFVETADEGFERVRQGNYAFLWDVAIIEHVALNDPTCSLMTSESHFYERGYGIALQQGSPYREDFSFGILQLQENGVLERLKDKWWPKLGKCSLSTSHTKTVATELGLDSFAGVFYVLMLGTLLSVSVCFVEILVYMRKGGDYDWKMFTCRKRGKPPRNETADTLVEIHRRENGNVQVTTTVEFPPRANTVPSSIISRDSRNNLNGPESFKCTTL</sequence>
<keyword evidence="5 18" id="KW-1133">Transmembrane helix</keyword>
<evidence type="ECO:0000313" key="21">
    <source>
        <dbReference type="Proteomes" id="UP000515135"/>
    </source>
</evidence>
<keyword evidence="10" id="KW-0325">Glycoprotein</keyword>
<keyword evidence="3 18" id="KW-0812">Transmembrane</keyword>
<feature type="transmembrane region" description="Helical" evidence="18">
    <location>
        <begin position="564"/>
        <end position="584"/>
    </location>
</feature>
<keyword evidence="6" id="KW-0770">Synapse</keyword>
<dbReference type="GO" id="GO:0038023">
    <property type="term" value="F:signaling receptor activity"/>
    <property type="evidence" value="ECO:0007669"/>
    <property type="project" value="InterPro"/>
</dbReference>
<dbReference type="SUPFAM" id="SSF53822">
    <property type="entry name" value="Periplasmic binding protein-like I"/>
    <property type="match status" value="1"/>
</dbReference>
<evidence type="ECO:0000256" key="15">
    <source>
        <dbReference type="PIRSR" id="PIRSR601508-1"/>
    </source>
</evidence>
<evidence type="ECO:0000256" key="10">
    <source>
        <dbReference type="ARBA" id="ARBA00023180"/>
    </source>
</evidence>
<keyword evidence="9" id="KW-0675">Receptor</keyword>
<dbReference type="Pfam" id="PF01094">
    <property type="entry name" value="ANF_receptor"/>
    <property type="match status" value="1"/>
</dbReference>
<dbReference type="FunFam" id="3.40.190.10:FF:000060">
    <property type="entry name" value="Glutamate receptor ionotropic, kainate 1"/>
    <property type="match status" value="1"/>
</dbReference>
<dbReference type="Pfam" id="PF00060">
    <property type="entry name" value="Lig_chan"/>
    <property type="match status" value="1"/>
</dbReference>
<dbReference type="GeneID" id="109476249"/>
<evidence type="ECO:0000256" key="4">
    <source>
        <dbReference type="ARBA" id="ARBA00022729"/>
    </source>
</evidence>
<evidence type="ECO:0000256" key="3">
    <source>
        <dbReference type="ARBA" id="ARBA00022692"/>
    </source>
</evidence>
<feature type="transmembrane region" description="Helical" evidence="18">
    <location>
        <begin position="826"/>
        <end position="849"/>
    </location>
</feature>
<name>A0A6P4Z7S5_BRABE</name>
<evidence type="ECO:0000259" key="19">
    <source>
        <dbReference type="SMART" id="SM00079"/>
    </source>
</evidence>
<evidence type="ECO:0000259" key="20">
    <source>
        <dbReference type="SMART" id="SM00918"/>
    </source>
</evidence>
<feature type="domain" description="Ionotropic glutamate receptor L-glutamate and glycine-binding" evidence="20">
    <location>
        <begin position="450"/>
        <end position="510"/>
    </location>
</feature>
<keyword evidence="12" id="KW-1071">Ligand-gated ion channel</keyword>
<evidence type="ECO:0000256" key="11">
    <source>
        <dbReference type="ARBA" id="ARBA00023257"/>
    </source>
</evidence>
<keyword evidence="21" id="KW-1185">Reference proteome</keyword>
<accession>A0A6P4Z7S5</accession>
<dbReference type="Proteomes" id="UP000515135">
    <property type="component" value="Unplaced"/>
</dbReference>
<keyword evidence="11" id="KW-0628">Postsynaptic cell membrane</keyword>
<evidence type="ECO:0000256" key="1">
    <source>
        <dbReference type="ARBA" id="ARBA00022448"/>
    </source>
</evidence>
<keyword evidence="8 18" id="KW-0472">Membrane</keyword>
<evidence type="ECO:0000256" key="2">
    <source>
        <dbReference type="ARBA" id="ARBA00022475"/>
    </source>
</evidence>
<dbReference type="InterPro" id="IPR015683">
    <property type="entry name" value="Ionotropic_Glu_rcpt"/>
</dbReference>
<keyword evidence="1" id="KW-0813">Transport</keyword>
<dbReference type="InterPro" id="IPR019594">
    <property type="entry name" value="Glu/Gly-bd"/>
</dbReference>
<keyword evidence="17" id="KW-1015">Disulfide bond</keyword>
<evidence type="ECO:0000256" key="8">
    <source>
        <dbReference type="ARBA" id="ARBA00023136"/>
    </source>
</evidence>
<dbReference type="SMART" id="SM00918">
    <property type="entry name" value="Lig_chan-Glu_bd"/>
    <property type="match status" value="1"/>
</dbReference>
<evidence type="ECO:0000256" key="9">
    <source>
        <dbReference type="ARBA" id="ARBA00023170"/>
    </source>
</evidence>
<feature type="domain" description="Ionotropic glutamate receptor C-terminal" evidence="19">
    <location>
        <begin position="440"/>
        <end position="800"/>
    </location>
</feature>
<evidence type="ECO:0000256" key="18">
    <source>
        <dbReference type="SAM" id="Phobius"/>
    </source>
</evidence>
<dbReference type="GO" id="GO:0045211">
    <property type="term" value="C:postsynaptic membrane"/>
    <property type="evidence" value="ECO:0007669"/>
    <property type="project" value="UniProtKB-SubCell"/>
</dbReference>
<dbReference type="RefSeq" id="XP_019632693.1">
    <property type="nucleotide sequence ID" value="XM_019777134.1"/>
</dbReference>
<evidence type="ECO:0000256" key="7">
    <source>
        <dbReference type="ARBA" id="ARBA00023065"/>
    </source>
</evidence>
<keyword evidence="4" id="KW-0732">Signal</keyword>
<dbReference type="InterPro" id="IPR001508">
    <property type="entry name" value="Iono_Glu_rcpt_met"/>
</dbReference>
<dbReference type="InterPro" id="IPR001828">
    <property type="entry name" value="ANF_lig-bd_rcpt"/>
</dbReference>
<dbReference type="AlphaFoldDB" id="A0A6P4Z7S5"/>
<feature type="binding site" evidence="15">
    <location>
        <position position="526"/>
    </location>
    <ligand>
        <name>L-glutamate</name>
        <dbReference type="ChEBI" id="CHEBI:29985"/>
    </ligand>
</feature>
<evidence type="ECO:0000256" key="6">
    <source>
        <dbReference type="ARBA" id="ARBA00023018"/>
    </source>
</evidence>
<dbReference type="Pfam" id="PF10613">
    <property type="entry name" value="Lig_chan-Glu_bd"/>
    <property type="match status" value="1"/>
</dbReference>
<feature type="disulfide bond" evidence="17">
    <location>
        <begin position="749"/>
        <end position="804"/>
    </location>
</feature>
<keyword evidence="13" id="KW-0407">Ion channel</keyword>
<feature type="site" description="Crucial to convey clamshell closure to channel opening" evidence="16">
    <location>
        <position position="665"/>
    </location>
</feature>